<dbReference type="GO" id="GO:0140818">
    <property type="term" value="F:mRNA 5'-triphosphate monophosphatase activity"/>
    <property type="evidence" value="ECO:0007669"/>
    <property type="project" value="UniProtKB-EC"/>
</dbReference>
<feature type="region of interest" description="Disordered" evidence="13">
    <location>
        <begin position="280"/>
        <end position="335"/>
    </location>
</feature>
<accession>A0A1J8Q884</accession>
<reference evidence="16 17" key="1">
    <citation type="submission" date="2016-03" db="EMBL/GenBank/DDBJ databases">
        <title>Comparative genomics of the ectomycorrhizal sister species Rhizopogon vinicolor and Rhizopogon vesiculosus (Basidiomycota: Boletales) reveals a divergence of the mating type B locus.</title>
        <authorList>
            <person name="Mujic A.B."/>
            <person name="Kuo A."/>
            <person name="Tritt A."/>
            <person name="Lipzen A."/>
            <person name="Chen C."/>
            <person name="Johnson J."/>
            <person name="Sharma A."/>
            <person name="Barry K."/>
            <person name="Grigoriev I.V."/>
            <person name="Spatafora J.W."/>
        </authorList>
    </citation>
    <scope>NUCLEOTIDE SEQUENCE [LARGE SCALE GENOMIC DNA]</scope>
    <source>
        <strain evidence="16 17">AM-OR11-056</strain>
    </source>
</reference>
<keyword evidence="6 14" id="KW-0812">Transmembrane</keyword>
<feature type="transmembrane region" description="Helical" evidence="14">
    <location>
        <begin position="73"/>
        <end position="92"/>
    </location>
</feature>
<comment type="similarity">
    <text evidence="4 12">Belongs to the fungal TPase family.</text>
</comment>
<evidence type="ECO:0000256" key="13">
    <source>
        <dbReference type="SAM" id="MobiDB-lite"/>
    </source>
</evidence>
<dbReference type="InterPro" id="IPR033469">
    <property type="entry name" value="CYTH-like_dom_sf"/>
</dbReference>
<dbReference type="EMBL" id="LVVM01002157">
    <property type="protein sequence ID" value="OJA17213.1"/>
    <property type="molecule type" value="Genomic_DNA"/>
</dbReference>
<feature type="domain" description="mRNA triphosphatase Cet1-like" evidence="15">
    <location>
        <begin position="351"/>
        <end position="564"/>
    </location>
</feature>
<feature type="transmembrane region" description="Helical" evidence="14">
    <location>
        <begin position="221"/>
        <end position="239"/>
    </location>
</feature>
<keyword evidence="8 14" id="KW-1133">Transmembrane helix</keyword>
<dbReference type="InterPro" id="IPR037009">
    <property type="entry name" value="mRNA_triPase_Cet1_sf"/>
</dbReference>
<feature type="transmembrane region" description="Helical" evidence="14">
    <location>
        <begin position="6"/>
        <end position="28"/>
    </location>
</feature>
<dbReference type="InterPro" id="IPR004206">
    <property type="entry name" value="mRNA_triPase_Cet1"/>
</dbReference>
<dbReference type="AlphaFoldDB" id="A0A1J8Q884"/>
<dbReference type="SUPFAM" id="SSF55154">
    <property type="entry name" value="CYTH-like phosphatases"/>
    <property type="match status" value="1"/>
</dbReference>
<keyword evidence="12" id="KW-0506">mRNA capping</keyword>
<dbReference type="Proteomes" id="UP000183567">
    <property type="component" value="Unassembled WGS sequence"/>
</dbReference>
<dbReference type="Pfam" id="PF02535">
    <property type="entry name" value="Zip"/>
    <property type="match status" value="1"/>
</dbReference>
<evidence type="ECO:0000256" key="9">
    <source>
        <dbReference type="ARBA" id="ARBA00023136"/>
    </source>
</evidence>
<feature type="compositionally biased region" description="Polar residues" evidence="13">
    <location>
        <begin position="321"/>
        <end position="335"/>
    </location>
</feature>
<dbReference type="InterPro" id="IPR003689">
    <property type="entry name" value="ZIP"/>
</dbReference>
<evidence type="ECO:0000256" key="6">
    <source>
        <dbReference type="ARBA" id="ARBA00022692"/>
    </source>
</evidence>
<dbReference type="PANTHER" id="PTHR28118">
    <property type="entry name" value="POLYNUCLEOTIDE 5'-TRIPHOSPHATASE-RELATED"/>
    <property type="match status" value="1"/>
</dbReference>
<evidence type="ECO:0000256" key="5">
    <source>
        <dbReference type="ARBA" id="ARBA00022664"/>
    </source>
</evidence>
<evidence type="ECO:0000313" key="17">
    <source>
        <dbReference type="Proteomes" id="UP000183567"/>
    </source>
</evidence>
<keyword evidence="9 14" id="KW-0472">Membrane</keyword>
<dbReference type="CDD" id="cd07470">
    <property type="entry name" value="CYTH-like_mRNA_RTPase"/>
    <property type="match status" value="1"/>
</dbReference>
<dbReference type="GO" id="GO:0016020">
    <property type="term" value="C:membrane"/>
    <property type="evidence" value="ECO:0007669"/>
    <property type="project" value="UniProtKB-SubCell"/>
</dbReference>
<feature type="transmembrane region" description="Helical" evidence="14">
    <location>
        <begin position="184"/>
        <end position="209"/>
    </location>
</feature>
<comment type="caution">
    <text evidence="16">The sequence shown here is derived from an EMBL/GenBank/DDBJ whole genome shotgun (WGS) entry which is preliminary data.</text>
</comment>
<comment type="subunit">
    <text evidence="12">Heterodimer. The mRNA-capping enzyme is composed of two separate chains alpha and beta, respectively a mRNA guanylyltransferase and an mRNA 5'-triphosphate monophosphatase.</text>
</comment>
<evidence type="ECO:0000256" key="12">
    <source>
        <dbReference type="RuleBase" id="RU367053"/>
    </source>
</evidence>
<evidence type="ECO:0000256" key="1">
    <source>
        <dbReference type="ARBA" id="ARBA00001946"/>
    </source>
</evidence>
<evidence type="ECO:0000256" key="2">
    <source>
        <dbReference type="ARBA" id="ARBA00004123"/>
    </source>
</evidence>
<protein>
    <recommendedName>
        <fullName evidence="12">mRNA-capping enzyme subunit beta</fullName>
        <ecNumber evidence="12">3.6.1.74</ecNumber>
    </recommendedName>
    <alternativeName>
        <fullName evidence="12">mRNA 5'-phosphatase</fullName>
    </alternativeName>
    <alternativeName>
        <fullName evidence="12">mRNA 5'-triphosphate monophosphatase</fullName>
    </alternativeName>
</protein>
<evidence type="ECO:0000256" key="10">
    <source>
        <dbReference type="ARBA" id="ARBA00023242"/>
    </source>
</evidence>
<keyword evidence="10 12" id="KW-0539">Nucleus</keyword>
<evidence type="ECO:0000256" key="8">
    <source>
        <dbReference type="ARBA" id="ARBA00022989"/>
    </source>
</evidence>
<evidence type="ECO:0000256" key="7">
    <source>
        <dbReference type="ARBA" id="ARBA00022801"/>
    </source>
</evidence>
<organism evidence="16 17">
    <name type="scientific">Rhizopogon vesiculosus</name>
    <dbReference type="NCBI Taxonomy" id="180088"/>
    <lineage>
        <taxon>Eukaryota</taxon>
        <taxon>Fungi</taxon>
        <taxon>Dikarya</taxon>
        <taxon>Basidiomycota</taxon>
        <taxon>Agaricomycotina</taxon>
        <taxon>Agaricomycetes</taxon>
        <taxon>Agaricomycetidae</taxon>
        <taxon>Boletales</taxon>
        <taxon>Suillineae</taxon>
        <taxon>Rhizopogonaceae</taxon>
        <taxon>Rhizopogon</taxon>
    </lineage>
</organism>
<proteinExistence type="inferred from homology"/>
<comment type="cofactor">
    <cofactor evidence="1 12">
        <name>Mg(2+)</name>
        <dbReference type="ChEBI" id="CHEBI:18420"/>
    </cofactor>
</comment>
<evidence type="ECO:0000256" key="14">
    <source>
        <dbReference type="SAM" id="Phobius"/>
    </source>
</evidence>
<feature type="transmembrane region" description="Helical" evidence="14">
    <location>
        <begin position="40"/>
        <end position="61"/>
    </location>
</feature>
<comment type="subcellular location">
    <subcellularLocation>
        <location evidence="3">Membrane</location>
        <topology evidence="3">Multi-pass membrane protein</topology>
    </subcellularLocation>
    <subcellularLocation>
        <location evidence="2 12">Nucleus</location>
    </subcellularLocation>
</comment>
<dbReference type="Gene3D" id="3.20.100.10">
    <property type="entry name" value="mRNA triphosphatase Cet1-like"/>
    <property type="match status" value="1"/>
</dbReference>
<dbReference type="EC" id="3.6.1.74" evidence="12"/>
<dbReference type="InterPro" id="IPR040343">
    <property type="entry name" value="Cet1/Ctl1"/>
</dbReference>
<dbReference type="GO" id="GO:0031533">
    <property type="term" value="C:mRNA capping enzyme complex"/>
    <property type="evidence" value="ECO:0007669"/>
    <property type="project" value="UniProtKB-UniRule"/>
</dbReference>
<evidence type="ECO:0000256" key="11">
    <source>
        <dbReference type="ARBA" id="ARBA00047740"/>
    </source>
</evidence>
<sequence>MASGGFVRILSMSLVMGAASFGSGLVPLSSSMTKSHLAKLSTLGTGLLIGAALGVIIPEGIESTIAGDPEPESYSYKIALCVLLGFAFMFLVDECMSPHARPLAPQEIRDDVEEVHFDIALDELEREEGMNSPGSQVSTWQMLQNSRFSSVQRAYPLSLGLVVHALVDGYALGVSSLDTRSGAISFIVFLAIIIHKAPTALALTSSLLAKSLPPSECKRHLLLFSLATPVSAILSYILYTHTGDGNNLWLGTPLLFSLSSNAHLQKRYLLHSQPHFVYPHMSEDDHSQSSDTDDTESPPPLKRARYNIDESSEATKFPKANQPTSASSIMSTPGSSLPPLSVSILGVEPLDEFIREIADFVHHKITTRPNMHPEAKVEVEAKLGVLRDRTTRQRLMLPVLVETILMPNEVDVQFESNMSLTQHKHFNTILNELKRISSQPSHPTSPLEYTHVKVVDSFYPLDNPRDRDKIRVTRDEKTNTVLETTRKVRLGDLNIYSPKRAADWRVSVSLEVPVPHPVGAATHTRRKDRICYSHEEFNIDLTQVHSNSAPNAPPEVLHELEVEIARSALLLSTAAKRGDPNVSEQERNAFDELIRSFVNNARILVKNANEGWHQRS</sequence>
<dbReference type="STRING" id="180088.A0A1J8Q884"/>
<comment type="function">
    <text evidence="12">First step of mRNA capping. Converts the 5'-triphosphate end of a nascent mRNA chain into a diphosphate end.</text>
</comment>
<dbReference type="Pfam" id="PF02940">
    <property type="entry name" value="mRNA_triPase"/>
    <property type="match status" value="1"/>
</dbReference>
<keyword evidence="5 12" id="KW-0507">mRNA processing</keyword>
<feature type="transmembrane region" description="Helical" evidence="14">
    <location>
        <begin position="154"/>
        <end position="172"/>
    </location>
</feature>
<dbReference type="PANTHER" id="PTHR28118:SF1">
    <property type="entry name" value="POLYNUCLEOTIDE 5'-TRIPHOSPHATASE CTL1-RELATED"/>
    <property type="match status" value="1"/>
</dbReference>
<name>A0A1J8Q884_9AGAM</name>
<dbReference type="GO" id="GO:0046873">
    <property type="term" value="F:metal ion transmembrane transporter activity"/>
    <property type="evidence" value="ECO:0007669"/>
    <property type="project" value="InterPro"/>
</dbReference>
<dbReference type="GO" id="GO:0004651">
    <property type="term" value="F:polynucleotide 5'-phosphatase activity"/>
    <property type="evidence" value="ECO:0007669"/>
    <property type="project" value="UniProtKB-UniRule"/>
</dbReference>
<dbReference type="GO" id="GO:0006370">
    <property type="term" value="P:7-methylguanosine mRNA capping"/>
    <property type="evidence" value="ECO:0007669"/>
    <property type="project" value="UniProtKB-UniRule"/>
</dbReference>
<keyword evidence="7 12" id="KW-0378">Hydrolase</keyword>
<dbReference type="OrthoDB" id="272147at2759"/>
<keyword evidence="17" id="KW-1185">Reference proteome</keyword>
<evidence type="ECO:0000256" key="3">
    <source>
        <dbReference type="ARBA" id="ARBA00004141"/>
    </source>
</evidence>
<comment type="catalytic activity">
    <reaction evidence="11">
        <text>a 5'-end triphospho-ribonucleoside in mRNA + H2O = a 5'-end diphospho-ribonucleoside in mRNA + phosphate + H(+)</text>
        <dbReference type="Rhea" id="RHEA:67004"/>
        <dbReference type="Rhea" id="RHEA-COMP:17164"/>
        <dbReference type="Rhea" id="RHEA-COMP:17165"/>
        <dbReference type="ChEBI" id="CHEBI:15377"/>
        <dbReference type="ChEBI" id="CHEBI:15378"/>
        <dbReference type="ChEBI" id="CHEBI:43474"/>
        <dbReference type="ChEBI" id="CHEBI:167616"/>
        <dbReference type="ChEBI" id="CHEBI:167618"/>
        <dbReference type="EC" id="3.6.1.74"/>
    </reaction>
    <physiologicalReaction direction="left-to-right" evidence="11">
        <dbReference type="Rhea" id="RHEA:67005"/>
    </physiologicalReaction>
</comment>
<evidence type="ECO:0000313" key="16">
    <source>
        <dbReference type="EMBL" id="OJA17213.1"/>
    </source>
</evidence>
<evidence type="ECO:0000259" key="15">
    <source>
        <dbReference type="Pfam" id="PF02940"/>
    </source>
</evidence>
<evidence type="ECO:0000256" key="4">
    <source>
        <dbReference type="ARBA" id="ARBA00006345"/>
    </source>
</evidence>
<gene>
    <name evidence="16" type="ORF">AZE42_00224</name>
</gene>